<comment type="caution">
    <text evidence="1">The sequence shown here is derived from an EMBL/GenBank/DDBJ whole genome shotgun (WGS) entry which is preliminary data.</text>
</comment>
<organism evidence="1 2">
    <name type="scientific">Streptomyces brasiliensis</name>
    <dbReference type="NCBI Taxonomy" id="1954"/>
    <lineage>
        <taxon>Bacteria</taxon>
        <taxon>Bacillati</taxon>
        <taxon>Actinomycetota</taxon>
        <taxon>Actinomycetes</taxon>
        <taxon>Kitasatosporales</taxon>
        <taxon>Streptomycetaceae</taxon>
        <taxon>Streptomyces</taxon>
    </lineage>
</organism>
<sequence>MSPGSRVVYADNDLDAPELRETPARPVALTVIAVVPFMLDEDDAVGVVRRLP</sequence>
<name>A0A917NTN6_9ACTN</name>
<reference evidence="1" key="1">
    <citation type="journal article" date="2014" name="Int. J. Syst. Evol. Microbiol.">
        <title>Complete genome sequence of Corynebacterium casei LMG S-19264T (=DSM 44701T), isolated from a smear-ripened cheese.</title>
        <authorList>
            <consortium name="US DOE Joint Genome Institute (JGI-PGF)"/>
            <person name="Walter F."/>
            <person name="Albersmeier A."/>
            <person name="Kalinowski J."/>
            <person name="Ruckert C."/>
        </authorList>
    </citation>
    <scope>NUCLEOTIDE SEQUENCE</scope>
    <source>
        <strain evidence="1">JCM 3086</strain>
    </source>
</reference>
<evidence type="ECO:0000313" key="2">
    <source>
        <dbReference type="Proteomes" id="UP000657574"/>
    </source>
</evidence>
<dbReference type="AlphaFoldDB" id="A0A917NTN6"/>
<gene>
    <name evidence="1" type="ORF">GCM10010121_042770</name>
</gene>
<accession>A0A917NTN6</accession>
<keyword evidence="2" id="KW-1185">Reference proteome</keyword>
<dbReference type="EMBL" id="BMQA01000013">
    <property type="protein sequence ID" value="GGJ27001.1"/>
    <property type="molecule type" value="Genomic_DNA"/>
</dbReference>
<evidence type="ECO:0000313" key="1">
    <source>
        <dbReference type="EMBL" id="GGJ27001.1"/>
    </source>
</evidence>
<protein>
    <submittedName>
        <fullName evidence="1">Uncharacterized protein</fullName>
    </submittedName>
</protein>
<proteinExistence type="predicted"/>
<dbReference type="Proteomes" id="UP000657574">
    <property type="component" value="Unassembled WGS sequence"/>
</dbReference>
<reference evidence="1" key="2">
    <citation type="submission" date="2020-09" db="EMBL/GenBank/DDBJ databases">
        <authorList>
            <person name="Sun Q."/>
            <person name="Ohkuma M."/>
        </authorList>
    </citation>
    <scope>NUCLEOTIDE SEQUENCE</scope>
    <source>
        <strain evidence="1">JCM 3086</strain>
    </source>
</reference>